<keyword evidence="1" id="KW-0472">Membrane</keyword>
<proteinExistence type="predicted"/>
<feature type="transmembrane region" description="Helical" evidence="1">
    <location>
        <begin position="217"/>
        <end position="239"/>
    </location>
</feature>
<feature type="transmembrane region" description="Helical" evidence="1">
    <location>
        <begin position="132"/>
        <end position="153"/>
    </location>
</feature>
<reference evidence="2 3" key="1">
    <citation type="submission" date="2015-07" db="EMBL/GenBank/DDBJ databases">
        <title>Genome sequence of Ornatilinea apprima DSM 23815.</title>
        <authorList>
            <person name="Hemp J."/>
            <person name="Ward L.M."/>
            <person name="Pace L.A."/>
            <person name="Fischer W.W."/>
        </authorList>
    </citation>
    <scope>NUCLEOTIDE SEQUENCE [LARGE SCALE GENOMIC DNA]</scope>
    <source>
        <strain evidence="2 3">P3M-1</strain>
    </source>
</reference>
<keyword evidence="1" id="KW-1133">Transmembrane helix</keyword>
<keyword evidence="1" id="KW-0812">Transmembrane</keyword>
<evidence type="ECO:0000313" key="3">
    <source>
        <dbReference type="Proteomes" id="UP000050417"/>
    </source>
</evidence>
<gene>
    <name evidence="2" type="ORF">ADN00_08685</name>
</gene>
<sequence>MTHFERWTRKPWSFPLALYALMLLAHSLQIWQPGFFWDDWQVLLLARQGGAGAFWNYFLSDRPLSIWTYLISVPLLGNSALAWQLYSLTLRWAAILALVHTLRVVFPRQAGLAHAAGFLLAVYPGFTQQAISVAYSQHFTALALFSASLALMVEAQRQPARRRRLYTTLAALLAAVHMLTIEYFVGLEAARPLLLWILLRQPAEPAAQTARRVFRRWWPYLLAGAAFLAFRFFLYPALYPQFEPNPPILIENLLASPLPALLRLLELVLQDGLFAVIFAWLNAFDPTALNLDAKITWFGWGLGLLAGAGVFFYLRGQPSDETAARRDLPGWLALGGLALLSGGLPVWSTNRQAIAGAFSDRFTLGMMFGAVLLLAAGMLWLSASQRRWSLVFAVLVAGGVAAQTLELNRYRLHWEMQRSYTWQLLWRAPSLPPGSAVIGPVLPYGYSGDYSVAFYTNLVYAGALNSDELPYWWFNGTRTWSPEQIKGKKPTSTLKAEFRNLTFQSTVSQSLPVAYNPAGGCLLVLDPVYAAGTPLNAEQDFYAWANPAYPAREAGYNAEFVRQVFGEAPQGEWCQYFEQADLARAYADWPAVLRLWQEAQQQNLTPQQAREFVPFLQAFLESGDFESARQLSQDALTLDEQAAPLLCGLWQAAPAAEKPALPCLP</sequence>
<comment type="caution">
    <text evidence="2">The sequence shown here is derived from an EMBL/GenBank/DDBJ whole genome shotgun (WGS) entry which is preliminary data.</text>
</comment>
<dbReference type="RefSeq" id="WP_075062602.1">
    <property type="nucleotide sequence ID" value="NZ_LGCL01000022.1"/>
</dbReference>
<dbReference type="EMBL" id="LGCL01000022">
    <property type="protein sequence ID" value="KPL77660.1"/>
    <property type="molecule type" value="Genomic_DNA"/>
</dbReference>
<feature type="transmembrane region" description="Helical" evidence="1">
    <location>
        <begin position="328"/>
        <end position="347"/>
    </location>
</feature>
<protein>
    <recommendedName>
        <fullName evidence="4">Glycosyltransferase RgtA/B/C/D-like domain-containing protein</fullName>
    </recommendedName>
</protein>
<feature type="transmembrane region" description="Helical" evidence="1">
    <location>
        <begin position="362"/>
        <end position="381"/>
    </location>
</feature>
<evidence type="ECO:0008006" key="4">
    <source>
        <dbReference type="Google" id="ProtNLM"/>
    </source>
</evidence>
<evidence type="ECO:0000256" key="1">
    <source>
        <dbReference type="SAM" id="Phobius"/>
    </source>
</evidence>
<dbReference type="Proteomes" id="UP000050417">
    <property type="component" value="Unassembled WGS sequence"/>
</dbReference>
<keyword evidence="3" id="KW-1185">Reference proteome</keyword>
<feature type="transmembrane region" description="Helical" evidence="1">
    <location>
        <begin position="295"/>
        <end position="316"/>
    </location>
</feature>
<name>A0A0P6XQX6_9CHLR</name>
<accession>A0A0P6XQX6</accession>
<feature type="transmembrane region" description="Helical" evidence="1">
    <location>
        <begin position="260"/>
        <end position="283"/>
    </location>
</feature>
<organism evidence="2 3">
    <name type="scientific">Ornatilinea apprima</name>
    <dbReference type="NCBI Taxonomy" id="1134406"/>
    <lineage>
        <taxon>Bacteria</taxon>
        <taxon>Bacillati</taxon>
        <taxon>Chloroflexota</taxon>
        <taxon>Anaerolineae</taxon>
        <taxon>Anaerolineales</taxon>
        <taxon>Anaerolineaceae</taxon>
        <taxon>Ornatilinea</taxon>
    </lineage>
</organism>
<dbReference type="STRING" id="1134406.ADN00_08685"/>
<dbReference type="OrthoDB" id="148359at2"/>
<feature type="transmembrane region" description="Helical" evidence="1">
    <location>
        <begin position="66"/>
        <end position="86"/>
    </location>
</feature>
<feature type="transmembrane region" description="Helical" evidence="1">
    <location>
        <begin position="106"/>
        <end position="126"/>
    </location>
</feature>
<feature type="transmembrane region" description="Helical" evidence="1">
    <location>
        <begin position="388"/>
        <end position="405"/>
    </location>
</feature>
<dbReference type="AlphaFoldDB" id="A0A0P6XQX6"/>
<feature type="transmembrane region" description="Helical" evidence="1">
    <location>
        <begin position="12"/>
        <end position="31"/>
    </location>
</feature>
<evidence type="ECO:0000313" key="2">
    <source>
        <dbReference type="EMBL" id="KPL77660.1"/>
    </source>
</evidence>
<feature type="transmembrane region" description="Helical" evidence="1">
    <location>
        <begin position="165"/>
        <end position="185"/>
    </location>
</feature>